<dbReference type="AlphaFoldDB" id="A0A4Q4KZM0"/>
<proteinExistence type="predicted"/>
<comment type="caution">
    <text evidence="1">The sequence shown here is derived from an EMBL/GenBank/DDBJ whole genome shotgun (WGS) entry which is preliminary data.</text>
</comment>
<evidence type="ECO:0000313" key="2">
    <source>
        <dbReference type="Proteomes" id="UP000291107"/>
    </source>
</evidence>
<organism evidence="1 2">
    <name type="scientific">Pseudomonas koreensis</name>
    <dbReference type="NCBI Taxonomy" id="198620"/>
    <lineage>
        <taxon>Bacteria</taxon>
        <taxon>Pseudomonadati</taxon>
        <taxon>Pseudomonadota</taxon>
        <taxon>Gammaproteobacteria</taxon>
        <taxon>Pseudomonadales</taxon>
        <taxon>Pseudomonadaceae</taxon>
        <taxon>Pseudomonas</taxon>
    </lineage>
</organism>
<gene>
    <name evidence="1" type="ORF">EVS84_19300</name>
</gene>
<reference evidence="1 2" key="1">
    <citation type="submission" date="2019-02" db="EMBL/GenBank/DDBJ databases">
        <title>Genome of Pseudomonas korensis isolated from heavy metal contaminated environment.</title>
        <authorList>
            <person name="Ayangbenro A.S."/>
            <person name="Babalola O."/>
        </authorList>
    </citation>
    <scope>NUCLEOTIDE SEQUENCE [LARGE SCALE GENOMIC DNA]</scope>
    <source>
        <strain evidence="1 2">AB36</strain>
    </source>
</reference>
<protein>
    <submittedName>
        <fullName evidence="1">Uncharacterized protein</fullName>
    </submittedName>
</protein>
<name>A0A4Q4KZM0_9PSED</name>
<dbReference type="EMBL" id="SEUB01000007">
    <property type="protein sequence ID" value="RYM39694.1"/>
    <property type="molecule type" value="Genomic_DNA"/>
</dbReference>
<dbReference type="Proteomes" id="UP000291107">
    <property type="component" value="Unassembled WGS sequence"/>
</dbReference>
<evidence type="ECO:0000313" key="1">
    <source>
        <dbReference type="EMBL" id="RYM39694.1"/>
    </source>
</evidence>
<accession>A0A4Q4KZM0</accession>
<sequence length="62" mass="6322">MEASLLAKAQCQSTYLSSDGPLSRAGSLPHEICGVVGNLSTTENPVGVSLLTNAAGQVNICF</sequence>